<reference evidence="1" key="1">
    <citation type="submission" date="2023-06" db="EMBL/GenBank/DDBJ databases">
        <title>Genomic of Agaribacillus aureum.</title>
        <authorList>
            <person name="Wang G."/>
        </authorList>
    </citation>
    <scope>NUCLEOTIDE SEQUENCE</scope>
    <source>
        <strain evidence="1">BMA12</strain>
    </source>
</reference>
<dbReference type="Pfam" id="PF18953">
    <property type="entry name" value="SAP_new25"/>
    <property type="match status" value="1"/>
</dbReference>
<proteinExistence type="predicted"/>
<dbReference type="RefSeq" id="WP_346757364.1">
    <property type="nucleotide sequence ID" value="NZ_JAUJEB010000001.1"/>
</dbReference>
<accession>A0ABT8L2W0</accession>
<organism evidence="1 2">
    <name type="scientific">Agaribacillus aureus</name>
    <dbReference type="NCBI Taxonomy" id="3051825"/>
    <lineage>
        <taxon>Bacteria</taxon>
        <taxon>Pseudomonadati</taxon>
        <taxon>Bacteroidota</taxon>
        <taxon>Cytophagia</taxon>
        <taxon>Cytophagales</taxon>
        <taxon>Splendidivirgaceae</taxon>
        <taxon>Agaribacillus</taxon>
    </lineage>
</organism>
<sequence>MKLSKSMTETEFDNGYWYATEIKEFAREIGIPSASKLRKDELEALIKHFLRTGKVKSPDRKNISRQGIKDIEKGLSLSLPIVNYTSNRETKQFIEAEAGKIIPDLKKKSGARYRLNRWREEQINKGIKITYGDLVKQYISLNQVEGRFEQIPVGRYINFLADFLAEEKTATRLQAIEAWEKLKTLNIPKNYKAWKKHGDSKSE</sequence>
<evidence type="ECO:0000313" key="1">
    <source>
        <dbReference type="EMBL" id="MDN5212039.1"/>
    </source>
</evidence>
<comment type="caution">
    <text evidence="1">The sequence shown here is derived from an EMBL/GenBank/DDBJ whole genome shotgun (WGS) entry which is preliminary data.</text>
</comment>
<evidence type="ECO:0000313" key="2">
    <source>
        <dbReference type="Proteomes" id="UP001172083"/>
    </source>
</evidence>
<gene>
    <name evidence="1" type="ORF">QQ020_08250</name>
</gene>
<protein>
    <submittedName>
        <fullName evidence="1">SAP domain-containing protein</fullName>
    </submittedName>
</protein>
<name>A0ABT8L2W0_9BACT</name>
<dbReference type="EMBL" id="JAUJEB010000001">
    <property type="protein sequence ID" value="MDN5212039.1"/>
    <property type="molecule type" value="Genomic_DNA"/>
</dbReference>
<dbReference type="Proteomes" id="UP001172083">
    <property type="component" value="Unassembled WGS sequence"/>
</dbReference>
<keyword evidence="2" id="KW-1185">Reference proteome</keyword>